<name>A0ABY4IUC6_9MICO</name>
<keyword evidence="2" id="KW-1185">Reference proteome</keyword>
<reference evidence="1 2" key="1">
    <citation type="submission" date="2021-06" db="EMBL/GenBank/DDBJ databases">
        <title>Genome-based taxonomic framework of Microbacterium strains isolated from marine environment, the description of four new species and reclassification of four preexisting species.</title>
        <authorList>
            <person name="Lee S.D."/>
            <person name="Kim S.-M."/>
            <person name="Byeon Y.-S."/>
            <person name="Yang H.L."/>
            <person name="Kim I.S."/>
        </authorList>
    </citation>
    <scope>NUCLEOTIDE SEQUENCE [LARGE SCALE GENOMIC DNA]</scope>
    <source>
        <strain evidence="1 2">KSW4-10</strain>
    </source>
</reference>
<protein>
    <submittedName>
        <fullName evidence="1">Uncharacterized protein</fullName>
    </submittedName>
</protein>
<gene>
    <name evidence="1" type="ORF">KV397_00805</name>
</gene>
<accession>A0ABY4IUC6</accession>
<sequence length="101" mass="10865">MAATLPLGSEAAQLDDLRDIAGGDEASGRFQLHRYDDIGSLKDDTVATMSARPALHGGVVCPAAGSRPERTRRICMERILWALDRRDAVTHVVFESRGCGG</sequence>
<proteinExistence type="predicted"/>
<dbReference type="Proteomes" id="UP000830631">
    <property type="component" value="Chromosome"/>
</dbReference>
<organism evidence="1 2">
    <name type="scientific">Microbacterium aurugineum</name>
    <dbReference type="NCBI Taxonomy" id="2851642"/>
    <lineage>
        <taxon>Bacteria</taxon>
        <taxon>Bacillati</taxon>
        <taxon>Actinomycetota</taxon>
        <taxon>Actinomycetes</taxon>
        <taxon>Micrococcales</taxon>
        <taxon>Microbacteriaceae</taxon>
        <taxon>Microbacterium</taxon>
    </lineage>
</organism>
<dbReference type="EMBL" id="CP078078">
    <property type="protein sequence ID" value="UPL16395.1"/>
    <property type="molecule type" value="Genomic_DNA"/>
</dbReference>
<evidence type="ECO:0000313" key="2">
    <source>
        <dbReference type="Proteomes" id="UP000830631"/>
    </source>
</evidence>
<evidence type="ECO:0000313" key="1">
    <source>
        <dbReference type="EMBL" id="UPL16395.1"/>
    </source>
</evidence>